<sequence length="197" mass="22472">MSNLTLDVGLAAKLKVAFARNDWTEQLIDAACEGDKLGQFRKVLLGRAVITQVEHVIDCDANPFNPWANDGFTIEEHQKGGQWKFDPKQVEFFLSSGQKDGKVIEGNKLRKELAKKPVFNANVLDYLLAHPEPIPDEWKTDGNGNTRCIFFWGTVYRRRGGDLCVRFLYWLDGRWTWSGYWLGHDWNGDDPAAVRAN</sequence>
<protein>
    <submittedName>
        <fullName evidence="1">Uncharacterized protein</fullName>
    </submittedName>
</protein>
<dbReference type="EMBL" id="MHLN01000003">
    <property type="protein sequence ID" value="OGZ12605.1"/>
    <property type="molecule type" value="Genomic_DNA"/>
</dbReference>
<organism evidence="1 2">
    <name type="scientific">Candidatus Lloydbacteria bacterium RIFCSPHIGHO2_02_FULL_51_22</name>
    <dbReference type="NCBI Taxonomy" id="1798663"/>
    <lineage>
        <taxon>Bacteria</taxon>
        <taxon>Candidatus Lloydiibacteriota</taxon>
    </lineage>
</organism>
<accession>A0A1G2DG44</accession>
<reference evidence="1 2" key="1">
    <citation type="journal article" date="2016" name="Nat. Commun.">
        <title>Thousands of microbial genomes shed light on interconnected biogeochemical processes in an aquifer system.</title>
        <authorList>
            <person name="Anantharaman K."/>
            <person name="Brown C.T."/>
            <person name="Hug L.A."/>
            <person name="Sharon I."/>
            <person name="Castelle C.J."/>
            <person name="Probst A.J."/>
            <person name="Thomas B.C."/>
            <person name="Singh A."/>
            <person name="Wilkins M.J."/>
            <person name="Karaoz U."/>
            <person name="Brodie E.L."/>
            <person name="Williams K.H."/>
            <person name="Hubbard S.S."/>
            <person name="Banfield J.F."/>
        </authorList>
    </citation>
    <scope>NUCLEOTIDE SEQUENCE [LARGE SCALE GENOMIC DNA]</scope>
</reference>
<proteinExistence type="predicted"/>
<evidence type="ECO:0000313" key="1">
    <source>
        <dbReference type="EMBL" id="OGZ12605.1"/>
    </source>
</evidence>
<gene>
    <name evidence="1" type="ORF">A3D67_04340</name>
</gene>
<name>A0A1G2DG44_9BACT</name>
<evidence type="ECO:0000313" key="2">
    <source>
        <dbReference type="Proteomes" id="UP000178099"/>
    </source>
</evidence>
<comment type="caution">
    <text evidence="1">The sequence shown here is derived from an EMBL/GenBank/DDBJ whole genome shotgun (WGS) entry which is preliminary data.</text>
</comment>
<dbReference type="AlphaFoldDB" id="A0A1G2DG44"/>
<dbReference type="Proteomes" id="UP000178099">
    <property type="component" value="Unassembled WGS sequence"/>
</dbReference>